<dbReference type="RefSeq" id="WP_013881388.1">
    <property type="nucleotide sequence ID" value="NC_015666.1"/>
</dbReference>
<accession>F8D370</accession>
<dbReference type="OrthoDB" id="156019at2157"/>
<keyword evidence="2" id="KW-0804">Transcription</keyword>
<reference evidence="5 6" key="1">
    <citation type="journal article" date="2012" name="Stand. Genomic Sci.">
        <title>Complete genome sequence of Halopiger xanaduensis type strain (SH-6(T)).</title>
        <authorList>
            <person name="Anderson I."/>
            <person name="Tindall B.J."/>
            <person name="Rohde M."/>
            <person name="Lucas S."/>
            <person name="Han J."/>
            <person name="Lapidus A."/>
            <person name="Cheng J.F."/>
            <person name="Goodwin L."/>
            <person name="Pitluck S."/>
            <person name="Peters L."/>
            <person name="Pati A."/>
            <person name="Mikhailova N."/>
            <person name="Pagani I."/>
            <person name="Teshima H."/>
            <person name="Han C."/>
            <person name="Tapia R."/>
            <person name="Land M."/>
            <person name="Woyke T."/>
            <person name="Klenk H.P."/>
            <person name="Kyrpides N."/>
            <person name="Ivanova N."/>
        </authorList>
    </citation>
    <scope>NUCLEOTIDE SEQUENCE [LARGE SCALE GENOMIC DNA]</scope>
    <source>
        <strain evidence="6">DSM 18323 / JCM 14033 / SH-6</strain>
    </source>
</reference>
<keyword evidence="6" id="KW-1185">Reference proteome</keyword>
<proteinExistence type="predicted"/>
<evidence type="ECO:0000313" key="6">
    <source>
        <dbReference type="Proteomes" id="UP000006794"/>
    </source>
</evidence>
<dbReference type="AlphaFoldDB" id="F8D370"/>
<organism evidence="5 6">
    <name type="scientific">Halopiger xanaduensis (strain DSM 18323 / JCM 14033 / SH-6)</name>
    <dbReference type="NCBI Taxonomy" id="797210"/>
    <lineage>
        <taxon>Archaea</taxon>
        <taxon>Methanobacteriati</taxon>
        <taxon>Methanobacteriota</taxon>
        <taxon>Stenosarchaea group</taxon>
        <taxon>Halobacteria</taxon>
        <taxon>Halobacteriales</taxon>
        <taxon>Natrialbaceae</taxon>
        <taxon>Halopiger</taxon>
    </lineage>
</organism>
<dbReference type="Proteomes" id="UP000006794">
    <property type="component" value="Chromosome"/>
</dbReference>
<feature type="domain" description="HVO-0513-like N-terminal" evidence="4">
    <location>
        <begin position="17"/>
        <end position="149"/>
    </location>
</feature>
<dbReference type="STRING" id="797210.Halxa_3897"/>
<sequence>MRFVDVTVERAPSEQSPLNRRLAADDEVVREELLNWRMSRNEVLNQLIFAIGNRDAYEAALEDVAEIVAYEIRAIDEDRFYVYLQEERTQETVSWWTVFLAHDFIHVPPVVIEDGSSRLTLLGEFDDLRTVVDELSDEVTIEIEEIGDYRGHGHRLTGRLTARQYRAVRIALERGYYEIPRETSLAAIAAALECTESTASDILRRAERELVRAIVPSVHRC</sequence>
<feature type="domain" description="HTH bat-type" evidence="3">
    <location>
        <begin position="160"/>
        <end position="211"/>
    </location>
</feature>
<dbReference type="Pfam" id="PF04967">
    <property type="entry name" value="HTH_10"/>
    <property type="match status" value="1"/>
</dbReference>
<dbReference type="eggNOG" id="arCOG02274">
    <property type="taxonomic scope" value="Archaea"/>
</dbReference>
<evidence type="ECO:0000313" key="5">
    <source>
        <dbReference type="EMBL" id="AEH38502.1"/>
    </source>
</evidence>
<name>F8D370_HALXS</name>
<dbReference type="PANTHER" id="PTHR34236:SF1">
    <property type="entry name" value="DIMETHYL SULFOXIDE REDUCTASE TRANSCRIPTIONAL ACTIVATOR"/>
    <property type="match status" value="1"/>
</dbReference>
<gene>
    <name evidence="5" type="ordered locus">Halxa_3897</name>
</gene>
<protein>
    <submittedName>
        <fullName evidence="5">Bacterio-opsin activator HTH domain protein</fullName>
    </submittedName>
</protein>
<evidence type="ECO:0000259" key="3">
    <source>
        <dbReference type="Pfam" id="PF04967"/>
    </source>
</evidence>
<dbReference type="HOGENOM" id="CLU_092678_1_0_2"/>
<dbReference type="InterPro" id="IPR007050">
    <property type="entry name" value="HTH_bacterioopsin"/>
</dbReference>
<evidence type="ECO:0000256" key="2">
    <source>
        <dbReference type="ARBA" id="ARBA00023163"/>
    </source>
</evidence>
<dbReference type="GeneID" id="10798839"/>
<keyword evidence="1" id="KW-0805">Transcription regulation</keyword>
<dbReference type="Pfam" id="PF24278">
    <property type="entry name" value="HVO_0513_N"/>
    <property type="match status" value="1"/>
</dbReference>
<evidence type="ECO:0000259" key="4">
    <source>
        <dbReference type="Pfam" id="PF24278"/>
    </source>
</evidence>
<dbReference type="KEGG" id="hxa:Halxa_3897"/>
<dbReference type="EMBL" id="CP002839">
    <property type="protein sequence ID" value="AEH38502.1"/>
    <property type="molecule type" value="Genomic_DNA"/>
</dbReference>
<dbReference type="InterPro" id="IPR056493">
    <property type="entry name" value="HVO_0513_N"/>
</dbReference>
<evidence type="ECO:0000256" key="1">
    <source>
        <dbReference type="ARBA" id="ARBA00023015"/>
    </source>
</evidence>
<dbReference type="PANTHER" id="PTHR34236">
    <property type="entry name" value="DIMETHYL SULFOXIDE REDUCTASE TRANSCRIPTIONAL ACTIVATOR"/>
    <property type="match status" value="1"/>
</dbReference>